<evidence type="ECO:0000313" key="1">
    <source>
        <dbReference type="EMBL" id="VVV32502.1"/>
    </source>
</evidence>
<sequence length="150" mass="16352">MNGGKYLLILDNVCQGFDIRVLGVPDPANGSKVVVVSRTLDACDPMQTGRNIKVEALCWKDAMSLFLHNKGNVIKQLPIEKIAMEVLRECAGLPIAIATIGAALRNNDDAGVWEDTLRALKKCTGESEGMEKKVFDILKLSYDFLEGTIG</sequence>
<accession>A0A5K0UVC3</accession>
<dbReference type="InterPro" id="IPR050905">
    <property type="entry name" value="Plant_NBS-LRR"/>
</dbReference>
<dbReference type="SUPFAM" id="SSF52540">
    <property type="entry name" value="P-loop containing nucleoside triphosphate hydrolases"/>
    <property type="match status" value="1"/>
</dbReference>
<dbReference type="OMA" id="AMEGQNN"/>
<dbReference type="PANTHER" id="PTHR33463">
    <property type="entry name" value="NB-ARC DOMAIN-CONTAINING PROTEIN-RELATED"/>
    <property type="match status" value="1"/>
</dbReference>
<dbReference type="GO" id="GO:0043531">
    <property type="term" value="F:ADP binding"/>
    <property type="evidence" value="ECO:0007669"/>
    <property type="project" value="InterPro"/>
</dbReference>
<dbReference type="InterPro" id="IPR042197">
    <property type="entry name" value="Apaf_helical"/>
</dbReference>
<protein>
    <submittedName>
        <fullName evidence="1">Uncharacterized protein</fullName>
    </submittedName>
</protein>
<dbReference type="PANTHER" id="PTHR33463:SF183">
    <property type="entry name" value="NB-ARC DOMAIN DISEASE RESISTANCE PROTEIN"/>
    <property type="match status" value="1"/>
</dbReference>
<reference evidence="1" key="1">
    <citation type="submission" date="2019-09" db="EMBL/GenBank/DDBJ databases">
        <authorList>
            <person name="Zhang L."/>
        </authorList>
    </citation>
    <scope>NUCLEOTIDE SEQUENCE</scope>
</reference>
<name>A0A5K0UVC3_9MAGN</name>
<dbReference type="GO" id="GO:0005524">
    <property type="term" value="F:ATP binding"/>
    <property type="evidence" value="ECO:0007669"/>
    <property type="project" value="UniProtKB-KW"/>
</dbReference>
<dbReference type="OrthoDB" id="664960at2759"/>
<dbReference type="Gene3D" id="1.10.8.430">
    <property type="entry name" value="Helical domain of apoptotic protease-activating factors"/>
    <property type="match status" value="1"/>
</dbReference>
<proteinExistence type="predicted"/>
<gene>
    <name evidence="1" type="ORF">NYM_LOCUS462</name>
</gene>
<dbReference type="AlphaFoldDB" id="A0A5K0UVC3"/>
<dbReference type="Gramene" id="NC1G0090410.1">
    <property type="protein sequence ID" value="NC1G0090410.1:cds"/>
    <property type="gene ID" value="NC1G0090410"/>
</dbReference>
<dbReference type="InterPro" id="IPR027417">
    <property type="entry name" value="P-loop_NTPase"/>
</dbReference>
<organism evidence="1">
    <name type="scientific">Nymphaea colorata</name>
    <name type="common">pocket water lily</name>
    <dbReference type="NCBI Taxonomy" id="210225"/>
    <lineage>
        <taxon>Eukaryota</taxon>
        <taxon>Viridiplantae</taxon>
        <taxon>Streptophyta</taxon>
        <taxon>Embryophyta</taxon>
        <taxon>Tracheophyta</taxon>
        <taxon>Spermatophyta</taxon>
        <taxon>Magnoliopsida</taxon>
        <taxon>Nymphaeales</taxon>
        <taxon>Nymphaeaceae</taxon>
        <taxon>Nymphaea</taxon>
    </lineage>
</organism>
<dbReference type="EMBL" id="LR721774">
    <property type="protein sequence ID" value="VVV32502.1"/>
    <property type="molecule type" value="Genomic_DNA"/>
</dbReference>